<evidence type="ECO:0000313" key="2">
    <source>
        <dbReference type="EMBL" id="CDJ52822.1"/>
    </source>
</evidence>
<dbReference type="VEuPathDB" id="ToxoDB:EBH_0052800"/>
<feature type="region of interest" description="Disordered" evidence="1">
    <location>
        <begin position="130"/>
        <end position="152"/>
    </location>
</feature>
<dbReference type="Proteomes" id="UP000030750">
    <property type="component" value="Unassembled WGS sequence"/>
</dbReference>
<evidence type="ECO:0000313" key="3">
    <source>
        <dbReference type="Proteomes" id="UP000030750"/>
    </source>
</evidence>
<reference evidence="2" key="2">
    <citation type="submission" date="2013-10" db="EMBL/GenBank/DDBJ databases">
        <authorList>
            <person name="Aslett M."/>
        </authorList>
    </citation>
    <scope>NUCLEOTIDE SEQUENCE [LARGE SCALE GENOMIC DNA]</scope>
    <source>
        <strain evidence="2">Houghton</strain>
    </source>
</reference>
<dbReference type="AlphaFoldDB" id="U6LR57"/>
<dbReference type="EMBL" id="HG713201">
    <property type="protein sequence ID" value="CDJ52822.1"/>
    <property type="molecule type" value="Genomic_DNA"/>
</dbReference>
<proteinExistence type="predicted"/>
<accession>U6LR57</accession>
<gene>
    <name evidence="2" type="ORF">EBH_0052800</name>
</gene>
<organism evidence="2 3">
    <name type="scientific">Eimeria brunetti</name>
    <dbReference type="NCBI Taxonomy" id="51314"/>
    <lineage>
        <taxon>Eukaryota</taxon>
        <taxon>Sar</taxon>
        <taxon>Alveolata</taxon>
        <taxon>Apicomplexa</taxon>
        <taxon>Conoidasida</taxon>
        <taxon>Coccidia</taxon>
        <taxon>Eucoccidiorida</taxon>
        <taxon>Eimeriorina</taxon>
        <taxon>Eimeriidae</taxon>
        <taxon>Eimeria</taxon>
    </lineage>
</organism>
<evidence type="ECO:0000256" key="1">
    <source>
        <dbReference type="SAM" id="MobiDB-lite"/>
    </source>
</evidence>
<sequence length="152" mass="16252">MTEPAGETPPSAAASPAAAAAAPAAAAAAAAAAAPAAAAPAAAAAATPSWLNEVLAMDPWETPGQHADRVEFVKSVFAAMEREKAVNESELKMLSGLFYSIRYLGCTYTSELEQMLFKYDNKLKEQILADRQKETQKNKQQQQQQQQQQQRG</sequence>
<evidence type="ECO:0008006" key="4">
    <source>
        <dbReference type="Google" id="ProtNLM"/>
    </source>
</evidence>
<dbReference type="OrthoDB" id="332938at2759"/>
<name>U6LR57_9EIME</name>
<feature type="compositionally biased region" description="Low complexity" evidence="1">
    <location>
        <begin position="140"/>
        <end position="152"/>
    </location>
</feature>
<reference evidence="2" key="1">
    <citation type="submission" date="2013-10" db="EMBL/GenBank/DDBJ databases">
        <title>Genomic analysis of the causative agents of coccidiosis in chickens.</title>
        <authorList>
            <person name="Reid A.J."/>
            <person name="Blake D."/>
            <person name="Billington K."/>
            <person name="Browne H."/>
            <person name="Dunn M."/>
            <person name="Hung S."/>
            <person name="Kawahara F."/>
            <person name="Miranda-Saavedra D."/>
            <person name="Mourier T."/>
            <person name="Nagra H."/>
            <person name="Otto T.D."/>
            <person name="Rawlings N."/>
            <person name="Sanchez A."/>
            <person name="Sanders M."/>
            <person name="Subramaniam C."/>
            <person name="Tay Y."/>
            <person name="Dear P."/>
            <person name="Doerig C."/>
            <person name="Gruber A."/>
            <person name="Parkinson J."/>
            <person name="Shirley M."/>
            <person name="Wan K.L."/>
            <person name="Berriman M."/>
            <person name="Tomley F."/>
            <person name="Pain A."/>
        </authorList>
    </citation>
    <scope>NUCLEOTIDE SEQUENCE [LARGE SCALE GENOMIC DNA]</scope>
    <source>
        <strain evidence="2">Houghton</strain>
    </source>
</reference>
<protein>
    <recommendedName>
        <fullName evidence="4">XRN2-binding (XTBD) domain-containing protein</fullName>
    </recommendedName>
</protein>
<keyword evidence="3" id="KW-1185">Reference proteome</keyword>